<organism evidence="2 3">
    <name type="scientific">Corynebacterium antarcticum</name>
    <dbReference type="NCBI Taxonomy" id="2800405"/>
    <lineage>
        <taxon>Bacteria</taxon>
        <taxon>Bacillati</taxon>
        <taxon>Actinomycetota</taxon>
        <taxon>Actinomycetes</taxon>
        <taxon>Mycobacteriales</taxon>
        <taxon>Corynebacteriaceae</taxon>
        <taxon>Corynebacterium</taxon>
    </lineage>
</organism>
<dbReference type="Proteomes" id="UP000650005">
    <property type="component" value="Unassembled WGS sequence"/>
</dbReference>
<accession>A0ABS1FI99</accession>
<proteinExistence type="predicted"/>
<dbReference type="EMBL" id="JAENIP010000003">
    <property type="protein sequence ID" value="MBK1843155.1"/>
    <property type="molecule type" value="Genomic_DNA"/>
</dbReference>
<protein>
    <submittedName>
        <fullName evidence="2">Uncharacterized protein</fullName>
    </submittedName>
</protein>
<gene>
    <name evidence="2" type="ORF">JIM95_01000</name>
</gene>
<evidence type="ECO:0000256" key="1">
    <source>
        <dbReference type="SAM" id="Phobius"/>
    </source>
</evidence>
<comment type="caution">
    <text evidence="2">The sequence shown here is derived from an EMBL/GenBank/DDBJ whole genome shotgun (WGS) entry which is preliminary data.</text>
</comment>
<name>A0ABS1FI99_9CORY</name>
<dbReference type="RefSeq" id="WP_200256045.1">
    <property type="nucleotide sequence ID" value="NZ_JAENIP020000002.1"/>
</dbReference>
<evidence type="ECO:0000313" key="3">
    <source>
        <dbReference type="Proteomes" id="UP000650005"/>
    </source>
</evidence>
<feature type="transmembrane region" description="Helical" evidence="1">
    <location>
        <begin position="71"/>
        <end position="90"/>
    </location>
</feature>
<keyword evidence="3" id="KW-1185">Reference proteome</keyword>
<feature type="transmembrane region" description="Helical" evidence="1">
    <location>
        <begin position="110"/>
        <end position="133"/>
    </location>
</feature>
<keyword evidence="1" id="KW-1133">Transmembrane helix</keyword>
<evidence type="ECO:0000313" key="2">
    <source>
        <dbReference type="EMBL" id="MBK1843155.1"/>
    </source>
</evidence>
<keyword evidence="1" id="KW-0812">Transmembrane</keyword>
<sequence length="145" mass="14414">MTVKPSPLAGVGAVLRGETGVLPACAAWAGVIVLLLSATVFGGPVLLVAPVILIVLAVQAARRGAGSLERTAVASVGVFLASLGYLTAAFSVGIDAADAGLPVPWWTDHVVAGLIVVVVSLVAAVAFFSAAWARTPSGPRTASES</sequence>
<keyword evidence="1" id="KW-0472">Membrane</keyword>
<feature type="transmembrane region" description="Helical" evidence="1">
    <location>
        <begin position="26"/>
        <end position="59"/>
    </location>
</feature>
<reference evidence="2" key="1">
    <citation type="submission" date="2021-01" db="EMBL/GenBank/DDBJ databases">
        <title>Characterization of Corynebacterium spp. from penguins.</title>
        <authorList>
            <person name="Svec P."/>
        </authorList>
    </citation>
    <scope>NUCLEOTIDE SEQUENCE</scope>
    <source>
        <strain evidence="2">CCM 8835</strain>
    </source>
</reference>